<sequence length="838" mass="97300">MAELNFKQIIDKLNAEFAGDIRKLVFWYDEKAEFADDIDTLELTNAKVYHLESDNQFYTKYFLERLDQTTNYLIYAPFPKPSVRNNHLEDTLLYSKQFFADRASLLAVDLGIDEKYKPVIQKYIKFFGAKDRTQRFYDLEIENFNRDTIEVALMSALCKTRIASFDEVVRVIMTDDGFEDNKYLAEFGKYDLLPAFWRLCEDQFGYTDVKPTLEKLVVTMFVTYTERYLHCELPQSWRSFVSFKSGSIITFLDNLMNNVLYRGRYNQISANVGDELNVTAVFESYPPQALIDCDTFAVVDRFIIGWINERLLAEDTGAKLNEMSIPVVCQERRKKHFGESYEGQYQLLENAYYLILAANYHCPDQFMGIVDQYRASDCLIDTHYRNFYFYYDQLTDNAPFEKLRDLVEAIYTNEYLSAVIPKWNAGFTGEEALTVLPLQSDFFNRYVRSCKERVVVIISDALRYEVGRSLWVKLQEDEKCSAQLEAMISVLPSYTRLGMAALLPHKTLEMTEDYRVLVDGSPCDDLKQRETVLQSYVKNSRCLQYDNLKSRDVIRQAFAGMEVIYIYHNQIDARGDKHNTENEVFTACEEAIGEIYNLIKRLTEDVSATHYIVTADHGFIYKRDKLQESDKITNIAEKGSFVNRRFIVSDQALQEDGIFSVPMSWILRNEDPKMVSFPISANVFKVAGGGQNYVHGGSSPQEMIVPVLDIKTAKGHKETRTVQITLVSMVQKITNMIASLDFIQTEPVSDVVKGTRYKIFFISEDNEKISNEAIYVADKKELEPQKRIFRLRFNFKNKKYDKSKQYYLVAYDEKNDLEILRHAVVMDIAFGDDFGFNL</sequence>
<dbReference type="STRING" id="768704.Desmer_0380"/>
<dbReference type="Proteomes" id="UP000005262">
    <property type="component" value="Chromosome"/>
</dbReference>
<dbReference type="KEGG" id="dmi:Desmer_0380"/>
<organism evidence="1 2">
    <name type="scientific">Desulfosporosinus meridiei (strain ATCC BAA-275 / DSM 13257 / KCTC 12902 / NCIMB 13706 / S10)</name>
    <dbReference type="NCBI Taxonomy" id="768704"/>
    <lineage>
        <taxon>Bacteria</taxon>
        <taxon>Bacillati</taxon>
        <taxon>Bacillota</taxon>
        <taxon>Clostridia</taxon>
        <taxon>Eubacteriales</taxon>
        <taxon>Desulfitobacteriaceae</taxon>
        <taxon>Desulfosporosinus</taxon>
    </lineage>
</organism>
<dbReference type="InterPro" id="IPR017850">
    <property type="entry name" value="Alkaline_phosphatase_core_sf"/>
</dbReference>
<dbReference type="EMBL" id="CP003629">
    <property type="protein sequence ID" value="AFQ42436.1"/>
    <property type="molecule type" value="Genomic_DNA"/>
</dbReference>
<dbReference type="AlphaFoldDB" id="J7IUQ8"/>
<name>J7IUQ8_DESMD</name>
<dbReference type="RefSeq" id="WP_014901358.1">
    <property type="nucleotide sequence ID" value="NC_018515.1"/>
</dbReference>
<evidence type="ECO:0000313" key="2">
    <source>
        <dbReference type="Proteomes" id="UP000005262"/>
    </source>
</evidence>
<reference evidence="1 2" key="1">
    <citation type="journal article" date="2012" name="J. Bacteriol.">
        <title>Complete genome sequences of Desulfosporosinus orientis DSM765T, Desulfosporosinus youngiae DSM17734T, Desulfosporosinus meridiei DSM13257T, and Desulfosporosinus acidiphilus DSM22704T.</title>
        <authorList>
            <person name="Pester M."/>
            <person name="Brambilla E."/>
            <person name="Alazard D."/>
            <person name="Rattei T."/>
            <person name="Weinmaier T."/>
            <person name="Han J."/>
            <person name="Lucas S."/>
            <person name="Lapidus A."/>
            <person name="Cheng J.F."/>
            <person name="Goodwin L."/>
            <person name="Pitluck S."/>
            <person name="Peters L."/>
            <person name="Ovchinnikova G."/>
            <person name="Teshima H."/>
            <person name="Detter J.C."/>
            <person name="Han C.S."/>
            <person name="Tapia R."/>
            <person name="Land M.L."/>
            <person name="Hauser L."/>
            <person name="Kyrpides N.C."/>
            <person name="Ivanova N.N."/>
            <person name="Pagani I."/>
            <person name="Huntmann M."/>
            <person name="Wei C.L."/>
            <person name="Davenport K.W."/>
            <person name="Daligault H."/>
            <person name="Chain P.S."/>
            <person name="Chen A."/>
            <person name="Mavromatis K."/>
            <person name="Markowitz V."/>
            <person name="Szeto E."/>
            <person name="Mikhailova N."/>
            <person name="Pati A."/>
            <person name="Wagner M."/>
            <person name="Woyke T."/>
            <person name="Ollivier B."/>
            <person name="Klenk H.P."/>
            <person name="Spring S."/>
            <person name="Loy A."/>
        </authorList>
    </citation>
    <scope>NUCLEOTIDE SEQUENCE [LARGE SCALE GENOMIC DNA]</scope>
    <source>
        <strain evidence="2">ATCC BAA-275 / DSM 13257 / NCIMB 13706 / S10</strain>
    </source>
</reference>
<dbReference type="Pfam" id="PF08665">
    <property type="entry name" value="PglZ"/>
    <property type="match status" value="1"/>
</dbReference>
<dbReference type="SUPFAM" id="SSF53649">
    <property type="entry name" value="Alkaline phosphatase-like"/>
    <property type="match status" value="1"/>
</dbReference>
<proteinExistence type="predicted"/>
<dbReference type="NCBIfam" id="TIGR02687">
    <property type="entry name" value="BREX-1 system phosphatase PglZ type A"/>
    <property type="match status" value="1"/>
</dbReference>
<dbReference type="eggNOG" id="COG1524">
    <property type="taxonomic scope" value="Bacteria"/>
</dbReference>
<evidence type="ECO:0000313" key="1">
    <source>
        <dbReference type="EMBL" id="AFQ42436.1"/>
    </source>
</evidence>
<dbReference type="InterPro" id="IPR014060">
    <property type="entry name" value="PglZ"/>
</dbReference>
<accession>J7IUQ8</accession>
<gene>
    <name evidence="1" type="ordered locus">Desmer_0380</name>
</gene>
<dbReference type="HOGENOM" id="CLU_017500_0_0_9"/>
<keyword evidence="2" id="KW-1185">Reference proteome</keyword>
<dbReference type="OrthoDB" id="9769734at2"/>
<protein>
    <submittedName>
        <fullName evidence="1">TIGR02687 family protein</fullName>
    </submittedName>
</protein>
<reference evidence="2" key="2">
    <citation type="submission" date="2012-08" db="EMBL/GenBank/DDBJ databases">
        <title>Finished genome of Desulfosporosinus meridiei DSM 13257.</title>
        <authorList>
            <person name="Huntemann M."/>
            <person name="Wei C.-L."/>
            <person name="Han J."/>
            <person name="Detter J.C."/>
            <person name="Han C."/>
            <person name="Davenport K."/>
            <person name="Daligault H."/>
            <person name="Erkkila T."/>
            <person name="Gu W."/>
            <person name="Munk A.C.C."/>
            <person name="Teshima H."/>
            <person name="Xu Y."/>
            <person name="Chain P."/>
            <person name="Tapia R."/>
            <person name="Chen A."/>
            <person name="Krypides N."/>
            <person name="Mavromatis K."/>
            <person name="Markowitz V."/>
            <person name="Szeto E."/>
            <person name="Ivanova N."/>
            <person name="Mikhailova N."/>
            <person name="Ovchinnikova G."/>
            <person name="Pagani I."/>
            <person name="Pati A."/>
            <person name="Goodwin L."/>
            <person name="Peters L."/>
            <person name="Pitluck S."/>
            <person name="Woyke T."/>
            <person name="Pester M."/>
            <person name="Spring S."/>
            <person name="Ollivier B."/>
            <person name="Rattei T."/>
            <person name="Klenk H.-P."/>
            <person name="Wagner M."/>
            <person name="Loy A."/>
        </authorList>
    </citation>
    <scope>NUCLEOTIDE SEQUENCE [LARGE SCALE GENOMIC DNA]</scope>
    <source>
        <strain evidence="2">ATCC BAA-275 / DSM 13257 / NCIMB 13706 / S10</strain>
    </source>
</reference>